<name>A0A250J7Z1_9BACT</name>
<dbReference type="AlphaFoldDB" id="A0A250J7Z1"/>
<evidence type="ECO:0000313" key="1">
    <source>
        <dbReference type="EMBL" id="ATB40039.1"/>
    </source>
</evidence>
<organism evidence="1 2">
    <name type="scientific">Cystobacter fuscus</name>
    <dbReference type="NCBI Taxonomy" id="43"/>
    <lineage>
        <taxon>Bacteria</taxon>
        <taxon>Pseudomonadati</taxon>
        <taxon>Myxococcota</taxon>
        <taxon>Myxococcia</taxon>
        <taxon>Myxococcales</taxon>
        <taxon>Cystobacterineae</taxon>
        <taxon>Archangiaceae</taxon>
        <taxon>Cystobacter</taxon>
    </lineage>
</organism>
<protein>
    <recommendedName>
        <fullName evidence="3">Immunity protein 52 domain-containing protein</fullName>
    </recommendedName>
</protein>
<dbReference type="RefSeq" id="WP_232536841.1">
    <property type="nucleotide sequence ID" value="NZ_CP022098.1"/>
</dbReference>
<reference evidence="1 2" key="1">
    <citation type="submission" date="2017-06" db="EMBL/GenBank/DDBJ databases">
        <title>Sequencing and comparative analysis of myxobacterial genomes.</title>
        <authorList>
            <person name="Rupp O."/>
            <person name="Goesmann A."/>
            <person name="Sogaard-Andersen L."/>
        </authorList>
    </citation>
    <scope>NUCLEOTIDE SEQUENCE [LARGE SCALE GENOMIC DNA]</scope>
    <source>
        <strain evidence="1 2">DSM 52655</strain>
    </source>
</reference>
<dbReference type="Proteomes" id="UP000217257">
    <property type="component" value="Chromosome"/>
</dbReference>
<evidence type="ECO:0008006" key="3">
    <source>
        <dbReference type="Google" id="ProtNLM"/>
    </source>
</evidence>
<gene>
    <name evidence="1" type="ORF">CYFUS_005487</name>
</gene>
<evidence type="ECO:0000313" key="2">
    <source>
        <dbReference type="Proteomes" id="UP000217257"/>
    </source>
</evidence>
<accession>A0A250J7Z1</accession>
<dbReference type="KEGG" id="cfus:CYFUS_005487"/>
<sequence>MNRDERRLAIVHGMERAFPGLRLGWTMSKEEGLVALPQRDEWVERERTDGDFPFLCNDDDDHVVTLGGWEIPAGRYPGAQPQLQIHALLPLEEAAIAAAGDVLAGVAEGAQALWGHITPGNVMLVIAEQMGPKMYGPPTPPRGLPALKRPDSIPAPEIPHCLGWLNYWSDSASQAVGFPDPAHDAELLSRARSTPSGGWVVQLTDAPLDPDNPAHLDALKRAYERFPEIGGRTAQ</sequence>
<dbReference type="EMBL" id="CP022098">
    <property type="protein sequence ID" value="ATB40039.1"/>
    <property type="molecule type" value="Genomic_DNA"/>
</dbReference>
<dbReference type="Pfam" id="PF19378">
    <property type="entry name" value="DUF5953"/>
    <property type="match status" value="1"/>
</dbReference>
<dbReference type="InterPro" id="IPR045997">
    <property type="entry name" value="DUF5953"/>
</dbReference>
<proteinExistence type="predicted"/>